<dbReference type="EMBL" id="BMUL01000013">
    <property type="protein sequence ID" value="GHA98609.1"/>
    <property type="molecule type" value="Genomic_DNA"/>
</dbReference>
<comment type="caution">
    <text evidence="1">The sequence shown here is derived from an EMBL/GenBank/DDBJ whole genome shotgun (WGS) entry which is preliminary data.</text>
</comment>
<dbReference type="Pfam" id="PF09344">
    <property type="entry name" value="Cas_CT1975"/>
    <property type="match status" value="1"/>
</dbReference>
<dbReference type="InterPro" id="IPR010148">
    <property type="entry name" value="CRISPR-assoc_prot_CT1975"/>
</dbReference>
<organism evidence="1 2">
    <name type="scientific">Streptomyces termitum</name>
    <dbReference type="NCBI Taxonomy" id="67368"/>
    <lineage>
        <taxon>Bacteria</taxon>
        <taxon>Bacillati</taxon>
        <taxon>Actinomycetota</taxon>
        <taxon>Actinomycetes</taxon>
        <taxon>Kitasatosporales</taxon>
        <taxon>Streptomycetaceae</taxon>
        <taxon>Streptomyces</taxon>
    </lineage>
</organism>
<dbReference type="RefSeq" id="WP_189980750.1">
    <property type="nucleotide sequence ID" value="NZ_BMUL01000013.1"/>
</dbReference>
<proteinExistence type="predicted"/>
<sequence>MNRTIIDIHVLQTVPPSNLNRDDTGTPKSAVYGGRRRARVSSQAWKRATRTAFSELLDPSELGVRTKRVVEVLAERISVLDTSLSPAAAEELAAETLATATGVKLAVPKRRKGGGGDEAESAPESTYLMFLSSRQFDALAALAVEGAADGDLKTLKEFFRTRENKARARRSVDTGHSVDIALFGRMVADSTDLNVDAAAQVAHALSVHAVEVESDYFTAVDDKNTDAETGAGMIGTVDFNSSTLYRYAAVDANQLQENLGGLSEDRTPSADPTRRAVEAFIEGFITSLPTGKINTFGHHTLPAAVIVKLRTRRPISFVGAFEEPVETAEEGGFLRRSCERLATYVPELEKAFGLTDKGGTWVLRVGQDTEALSSLGEELALSELVTAVGAAVAARLKAGESTQPETGA</sequence>
<dbReference type="NCBIfam" id="TIGR01869">
    <property type="entry name" value="casC_Cse4"/>
    <property type="match status" value="1"/>
</dbReference>
<keyword evidence="2" id="KW-1185">Reference proteome</keyword>
<evidence type="ECO:0000313" key="2">
    <source>
        <dbReference type="Proteomes" id="UP000644020"/>
    </source>
</evidence>
<accession>A0A918WCZ6</accession>
<dbReference type="Proteomes" id="UP000644020">
    <property type="component" value="Unassembled WGS sequence"/>
</dbReference>
<evidence type="ECO:0000313" key="1">
    <source>
        <dbReference type="EMBL" id="GHA98609.1"/>
    </source>
</evidence>
<reference evidence="1" key="2">
    <citation type="submission" date="2020-09" db="EMBL/GenBank/DDBJ databases">
        <authorList>
            <person name="Sun Q."/>
            <person name="Ohkuma M."/>
        </authorList>
    </citation>
    <scope>NUCLEOTIDE SEQUENCE</scope>
    <source>
        <strain evidence="1">JCM 4518</strain>
    </source>
</reference>
<protein>
    <submittedName>
        <fullName evidence="1">Type I-E CRISPR-associated protein Cas7/Cse4/CasC</fullName>
    </submittedName>
</protein>
<reference evidence="1" key="1">
    <citation type="journal article" date="2014" name="Int. J. Syst. Evol. Microbiol.">
        <title>Complete genome sequence of Corynebacterium casei LMG S-19264T (=DSM 44701T), isolated from a smear-ripened cheese.</title>
        <authorList>
            <consortium name="US DOE Joint Genome Institute (JGI-PGF)"/>
            <person name="Walter F."/>
            <person name="Albersmeier A."/>
            <person name="Kalinowski J."/>
            <person name="Ruckert C."/>
        </authorList>
    </citation>
    <scope>NUCLEOTIDE SEQUENCE</scope>
    <source>
        <strain evidence="1">JCM 4518</strain>
    </source>
</reference>
<gene>
    <name evidence="1" type="primary">cse4</name>
    <name evidence="1" type="ORF">GCM10010305_47660</name>
</gene>
<name>A0A918WCZ6_9ACTN</name>
<dbReference type="AlphaFoldDB" id="A0A918WCZ6"/>